<reference evidence="2" key="1">
    <citation type="submission" date="2021-05" db="EMBL/GenBank/DDBJ databases">
        <authorList>
            <person name="Alioto T."/>
            <person name="Alioto T."/>
            <person name="Gomez Garrido J."/>
        </authorList>
    </citation>
    <scope>NUCLEOTIDE SEQUENCE</scope>
</reference>
<dbReference type="AlphaFoldDB" id="A0A8D8JN35"/>
<feature type="region of interest" description="Disordered" evidence="1">
    <location>
        <begin position="283"/>
        <end position="304"/>
    </location>
</feature>
<sequence>MGQGFVRNRKSAQLHRVQLGANPANVPKKRVLDGTNLNVAQIRHPAQQFHPKFRRFKVQIERFSRNIRKMQHLQLVEPVHTQIAPNFVRNVQLQPPDRIAPVEVQHAKRQPAGRLNLHKRQFRRLNRKRWPDVPNPPNHRIDPPERLQPRNDHVTPFKLQLIPRLVRPPRPTNPHSQLRQPGQNLLAPPEKLHQPPVRCGIHRQTPQRVPRQHVHQQHQSVQPLPTIPPTQLHVPVAALVRQQHPLVQQFVAGRGPVPADQPQACGLGQNGGEHGLVPAAAHQRAGQFVAERKSPQDGFQQGRR</sequence>
<organism evidence="2">
    <name type="scientific">Culex pipiens</name>
    <name type="common">House mosquito</name>
    <dbReference type="NCBI Taxonomy" id="7175"/>
    <lineage>
        <taxon>Eukaryota</taxon>
        <taxon>Metazoa</taxon>
        <taxon>Ecdysozoa</taxon>
        <taxon>Arthropoda</taxon>
        <taxon>Hexapoda</taxon>
        <taxon>Insecta</taxon>
        <taxon>Pterygota</taxon>
        <taxon>Neoptera</taxon>
        <taxon>Endopterygota</taxon>
        <taxon>Diptera</taxon>
        <taxon>Nematocera</taxon>
        <taxon>Culicoidea</taxon>
        <taxon>Culicidae</taxon>
        <taxon>Culicinae</taxon>
        <taxon>Culicini</taxon>
        <taxon>Culex</taxon>
        <taxon>Culex</taxon>
    </lineage>
</organism>
<dbReference type="EMBL" id="HBUE01294547">
    <property type="protein sequence ID" value="CAG6575640.1"/>
    <property type="molecule type" value="Transcribed_RNA"/>
</dbReference>
<evidence type="ECO:0000256" key="1">
    <source>
        <dbReference type="SAM" id="MobiDB-lite"/>
    </source>
</evidence>
<evidence type="ECO:0000313" key="2">
    <source>
        <dbReference type="EMBL" id="CAG6575640.1"/>
    </source>
</evidence>
<feature type="compositionally biased region" description="Polar residues" evidence="1">
    <location>
        <begin position="173"/>
        <end position="183"/>
    </location>
</feature>
<dbReference type="EMBL" id="HBUE01188747">
    <property type="protein sequence ID" value="CAG6523965.1"/>
    <property type="molecule type" value="Transcribed_RNA"/>
</dbReference>
<feature type="compositionally biased region" description="Basic and acidic residues" evidence="1">
    <location>
        <begin position="139"/>
        <end position="151"/>
    </location>
</feature>
<feature type="region of interest" description="Disordered" evidence="1">
    <location>
        <begin position="165"/>
        <end position="185"/>
    </location>
</feature>
<protein>
    <submittedName>
        <fullName evidence="2">(northern house mosquito) hypothetical protein</fullName>
    </submittedName>
</protein>
<proteinExistence type="predicted"/>
<accession>A0A8D8JN35</accession>
<feature type="region of interest" description="Disordered" evidence="1">
    <location>
        <begin position="128"/>
        <end position="151"/>
    </location>
</feature>
<name>A0A8D8JN35_CULPI</name>